<dbReference type="Proteomes" id="UP001233172">
    <property type="component" value="Unassembled WGS sequence"/>
</dbReference>
<evidence type="ECO:0000256" key="11">
    <source>
        <dbReference type="ARBA" id="ARBA00023170"/>
    </source>
</evidence>
<feature type="domain" description="G-protein coupled receptors family 2 profile 1" evidence="17">
    <location>
        <begin position="520"/>
        <end position="584"/>
    </location>
</feature>
<evidence type="ECO:0000259" key="17">
    <source>
        <dbReference type="PROSITE" id="PS50227"/>
    </source>
</evidence>
<evidence type="ECO:0000256" key="7">
    <source>
        <dbReference type="ARBA" id="ARBA00022737"/>
    </source>
</evidence>
<dbReference type="InterPro" id="IPR003591">
    <property type="entry name" value="Leu-rich_rpt_typical-subtyp"/>
</dbReference>
<feature type="transmembrane region" description="Helical" evidence="14">
    <location>
        <begin position="1059"/>
        <end position="1080"/>
    </location>
</feature>
<keyword evidence="12" id="KW-0325">Glycoprotein</keyword>
<keyword evidence="7" id="KW-0677">Repeat</keyword>
<evidence type="ECO:0000256" key="8">
    <source>
        <dbReference type="ARBA" id="ARBA00022989"/>
    </source>
</evidence>
<dbReference type="GO" id="GO:0007166">
    <property type="term" value="P:cell surface receptor signaling pathway"/>
    <property type="evidence" value="ECO:0007669"/>
    <property type="project" value="InterPro"/>
</dbReference>
<keyword evidence="9 14" id="KW-0472">Membrane</keyword>
<dbReference type="PANTHER" id="PTHR45692:SF1">
    <property type="entry name" value="G-PROTEIN COUPLED RECEPTORS FAMILY 2 PROFILE 2 DOMAIN-CONTAINING PROTEIN"/>
    <property type="match status" value="1"/>
</dbReference>
<dbReference type="InterPro" id="IPR000539">
    <property type="entry name" value="Frizzled/Smoothened_7TM"/>
</dbReference>
<feature type="chain" id="PRO_5042049933" evidence="15">
    <location>
        <begin position="21"/>
        <end position="1623"/>
    </location>
</feature>
<feature type="compositionally biased region" description="Low complexity" evidence="13">
    <location>
        <begin position="647"/>
        <end position="663"/>
    </location>
</feature>
<comment type="subcellular location">
    <subcellularLocation>
        <location evidence="1">Membrane</location>
        <topology evidence="1">Multi-pass membrane protein</topology>
    </subcellularLocation>
</comment>
<feature type="transmembrane region" description="Helical" evidence="14">
    <location>
        <begin position="1134"/>
        <end position="1162"/>
    </location>
</feature>
<evidence type="ECO:0000313" key="20">
    <source>
        <dbReference type="Proteomes" id="UP001233172"/>
    </source>
</evidence>
<dbReference type="SUPFAM" id="SSF52058">
    <property type="entry name" value="L domain-like"/>
    <property type="match status" value="1"/>
</dbReference>
<feature type="domain" description="GAIN-B" evidence="16">
    <location>
        <begin position="789"/>
        <end position="960"/>
    </location>
</feature>
<feature type="region of interest" description="Disordered" evidence="13">
    <location>
        <begin position="1460"/>
        <end position="1480"/>
    </location>
</feature>
<dbReference type="InterPro" id="IPR001879">
    <property type="entry name" value="GPCR_2_extracellular_dom"/>
</dbReference>
<dbReference type="InterPro" id="IPR000203">
    <property type="entry name" value="GPS"/>
</dbReference>
<dbReference type="SMART" id="SM00303">
    <property type="entry name" value="GPS"/>
    <property type="match status" value="1"/>
</dbReference>
<keyword evidence="6 15" id="KW-0732">Signal</keyword>
<evidence type="ECO:0000256" key="14">
    <source>
        <dbReference type="SAM" id="Phobius"/>
    </source>
</evidence>
<dbReference type="PANTHER" id="PTHR45692">
    <property type="entry name" value="G_PROTEIN_RECEP_F2_4 DOMAIN-CONTAINING PROTEIN"/>
    <property type="match status" value="1"/>
</dbReference>
<dbReference type="PROSITE" id="PS50221">
    <property type="entry name" value="GAIN_B"/>
    <property type="match status" value="1"/>
</dbReference>
<evidence type="ECO:0000256" key="2">
    <source>
        <dbReference type="ARBA" id="ARBA00007343"/>
    </source>
</evidence>
<evidence type="ECO:0000256" key="9">
    <source>
        <dbReference type="ARBA" id="ARBA00023136"/>
    </source>
</evidence>
<dbReference type="CDD" id="cd15040">
    <property type="entry name" value="7tmB2_Adhesion"/>
    <property type="match status" value="1"/>
</dbReference>
<evidence type="ECO:0000256" key="15">
    <source>
        <dbReference type="SAM" id="SignalP"/>
    </source>
</evidence>
<dbReference type="Pfam" id="PF00002">
    <property type="entry name" value="7tm_2"/>
    <property type="match status" value="1"/>
</dbReference>
<feature type="transmembrane region" description="Helical" evidence="14">
    <location>
        <begin position="1292"/>
        <end position="1310"/>
    </location>
</feature>
<feature type="transmembrane region" description="Helical" evidence="14">
    <location>
        <begin position="1208"/>
        <end position="1231"/>
    </location>
</feature>
<keyword evidence="5 14" id="KW-0812">Transmembrane</keyword>
<dbReference type="SMART" id="SM01330">
    <property type="entry name" value="Frizzled"/>
    <property type="match status" value="1"/>
</dbReference>
<keyword evidence="8 14" id="KW-1133">Transmembrane helix</keyword>
<dbReference type="PROSITE" id="PS50261">
    <property type="entry name" value="G_PROTEIN_RECEP_F2_4"/>
    <property type="match status" value="1"/>
</dbReference>
<evidence type="ECO:0000256" key="6">
    <source>
        <dbReference type="ARBA" id="ARBA00022729"/>
    </source>
</evidence>
<dbReference type="InterPro" id="IPR000832">
    <property type="entry name" value="GPCR_2_secretin-like"/>
</dbReference>
<evidence type="ECO:0000259" key="18">
    <source>
        <dbReference type="PROSITE" id="PS50261"/>
    </source>
</evidence>
<evidence type="ECO:0000256" key="1">
    <source>
        <dbReference type="ARBA" id="ARBA00004141"/>
    </source>
</evidence>
<evidence type="ECO:0000259" key="16">
    <source>
        <dbReference type="PROSITE" id="PS50221"/>
    </source>
</evidence>
<organism evidence="19 20">
    <name type="scientific">Biomphalaria pfeifferi</name>
    <name type="common">Bloodfluke planorb</name>
    <name type="synonym">Freshwater snail</name>
    <dbReference type="NCBI Taxonomy" id="112525"/>
    <lineage>
        <taxon>Eukaryota</taxon>
        <taxon>Metazoa</taxon>
        <taxon>Spiralia</taxon>
        <taxon>Lophotrochozoa</taxon>
        <taxon>Mollusca</taxon>
        <taxon>Gastropoda</taxon>
        <taxon>Heterobranchia</taxon>
        <taxon>Euthyneura</taxon>
        <taxon>Panpulmonata</taxon>
        <taxon>Hygrophila</taxon>
        <taxon>Lymnaeoidea</taxon>
        <taxon>Planorbidae</taxon>
        <taxon>Biomphalaria</taxon>
    </lineage>
</organism>
<evidence type="ECO:0000313" key="19">
    <source>
        <dbReference type="EMBL" id="KAK0057767.1"/>
    </source>
</evidence>
<evidence type="ECO:0000256" key="12">
    <source>
        <dbReference type="ARBA" id="ARBA00023180"/>
    </source>
</evidence>
<keyword evidence="4" id="KW-0433">Leucine-rich repeat</keyword>
<dbReference type="Pfam" id="PF01825">
    <property type="entry name" value="GPS"/>
    <property type="match status" value="1"/>
</dbReference>
<dbReference type="Gene3D" id="2.60.220.50">
    <property type="match status" value="1"/>
</dbReference>
<gene>
    <name evidence="19" type="ORF">Bpfe_012723</name>
</gene>
<feature type="transmembrane region" description="Helical" evidence="14">
    <location>
        <begin position="1183"/>
        <end position="1202"/>
    </location>
</feature>
<dbReference type="Pfam" id="PF13855">
    <property type="entry name" value="LRR_8"/>
    <property type="match status" value="1"/>
</dbReference>
<accession>A0AAD8FAH9</accession>
<comment type="similarity">
    <text evidence="2">Belongs to the G-protein coupled receptor 2 family. Adhesion G-protein coupled receptor (ADGR) subfamily.</text>
</comment>
<dbReference type="PROSITE" id="PS50227">
    <property type="entry name" value="G_PROTEIN_RECEP_F2_3"/>
    <property type="match status" value="1"/>
</dbReference>
<protein>
    <submittedName>
        <fullName evidence="19">G-protein coupled receptor 64</fullName>
    </submittedName>
</protein>
<dbReference type="PROSITE" id="PS00650">
    <property type="entry name" value="G_PROTEIN_RECEP_F2_2"/>
    <property type="match status" value="1"/>
</dbReference>
<name>A0AAD8FAH9_BIOPF</name>
<dbReference type="InterPro" id="IPR001611">
    <property type="entry name" value="Leu-rich_rpt"/>
</dbReference>
<dbReference type="FunFam" id="1.20.1070.10:FF:000058">
    <property type="entry name" value="Adhesion G protein-coupled receptor F5"/>
    <property type="match status" value="1"/>
</dbReference>
<evidence type="ECO:0000256" key="3">
    <source>
        <dbReference type="ARBA" id="ARBA00008077"/>
    </source>
</evidence>
<keyword evidence="11 19" id="KW-0675">Receptor</keyword>
<feature type="domain" description="G-protein coupled receptors family 2 profile 2" evidence="18">
    <location>
        <begin position="971"/>
        <end position="1232"/>
    </location>
</feature>
<keyword evidence="20" id="KW-1185">Reference proteome</keyword>
<reference evidence="19" key="2">
    <citation type="submission" date="2023-04" db="EMBL/GenBank/DDBJ databases">
        <authorList>
            <person name="Bu L."/>
            <person name="Lu L."/>
            <person name="Laidemitt M.R."/>
            <person name="Zhang S.M."/>
            <person name="Mutuku M."/>
            <person name="Mkoji G."/>
            <person name="Steinauer M."/>
            <person name="Loker E.S."/>
        </authorList>
    </citation>
    <scope>NUCLEOTIDE SEQUENCE</scope>
    <source>
        <strain evidence="19">KasaAsao</strain>
        <tissue evidence="19">Whole Snail</tissue>
    </source>
</reference>
<dbReference type="InterPro" id="IPR057244">
    <property type="entry name" value="GAIN_B"/>
</dbReference>
<reference evidence="19" key="1">
    <citation type="journal article" date="2023" name="PLoS Negl. Trop. Dis.">
        <title>A genome sequence for Biomphalaria pfeifferi, the major vector snail for the human-infecting parasite Schistosoma mansoni.</title>
        <authorList>
            <person name="Bu L."/>
            <person name="Lu L."/>
            <person name="Laidemitt M.R."/>
            <person name="Zhang S.M."/>
            <person name="Mutuku M."/>
            <person name="Mkoji G."/>
            <person name="Steinauer M."/>
            <person name="Loker E.S."/>
        </authorList>
    </citation>
    <scope>NUCLEOTIDE SEQUENCE</scope>
    <source>
        <strain evidence="19">KasaAsao</strain>
    </source>
</reference>
<dbReference type="InterPro" id="IPR017983">
    <property type="entry name" value="GPCR_2_secretin-like_CS"/>
</dbReference>
<feature type="signal peptide" evidence="15">
    <location>
        <begin position="1"/>
        <end position="20"/>
    </location>
</feature>
<feature type="transmembrane region" description="Helical" evidence="14">
    <location>
        <begin position="1022"/>
        <end position="1039"/>
    </location>
</feature>
<dbReference type="SMART" id="SM00369">
    <property type="entry name" value="LRR_TYP"/>
    <property type="match status" value="4"/>
</dbReference>
<evidence type="ECO:0000256" key="4">
    <source>
        <dbReference type="ARBA" id="ARBA00022614"/>
    </source>
</evidence>
<keyword evidence="10" id="KW-1015">Disulfide bond</keyword>
<feature type="transmembrane region" description="Helical" evidence="14">
    <location>
        <begin position="973"/>
        <end position="996"/>
    </location>
</feature>
<dbReference type="InterPro" id="IPR017981">
    <property type="entry name" value="GPCR_2-like_7TM"/>
</dbReference>
<feature type="transmembrane region" description="Helical" evidence="14">
    <location>
        <begin position="1092"/>
        <end position="1114"/>
    </location>
</feature>
<dbReference type="Gene3D" id="3.80.10.10">
    <property type="entry name" value="Ribonuclease Inhibitor"/>
    <property type="match status" value="2"/>
</dbReference>
<dbReference type="EMBL" id="JASAOG010000052">
    <property type="protein sequence ID" value="KAK0057767.1"/>
    <property type="molecule type" value="Genomic_DNA"/>
</dbReference>
<feature type="region of interest" description="Disordered" evidence="13">
    <location>
        <begin position="249"/>
        <end position="285"/>
    </location>
</feature>
<dbReference type="InterPro" id="IPR046338">
    <property type="entry name" value="GAIN_dom_sf"/>
</dbReference>
<comment type="similarity">
    <text evidence="3">Belongs to the G-protein coupled receptor Fz/Smo family.</text>
</comment>
<dbReference type="SUPFAM" id="SSF81321">
    <property type="entry name" value="Family A G protein-coupled receptor-like"/>
    <property type="match status" value="1"/>
</dbReference>
<dbReference type="PROSITE" id="PS51450">
    <property type="entry name" value="LRR"/>
    <property type="match status" value="1"/>
</dbReference>
<evidence type="ECO:0000256" key="13">
    <source>
        <dbReference type="SAM" id="MobiDB-lite"/>
    </source>
</evidence>
<dbReference type="GO" id="GO:0016020">
    <property type="term" value="C:membrane"/>
    <property type="evidence" value="ECO:0007669"/>
    <property type="project" value="UniProtKB-SubCell"/>
</dbReference>
<proteinExistence type="inferred from homology"/>
<dbReference type="PRINTS" id="PR00249">
    <property type="entry name" value="GPCRSECRETIN"/>
</dbReference>
<comment type="caution">
    <text evidence="19">The sequence shown here is derived from an EMBL/GenBank/DDBJ whole genome shotgun (WGS) entry which is preliminary data.</text>
</comment>
<dbReference type="InterPro" id="IPR032675">
    <property type="entry name" value="LRR_dom_sf"/>
</dbReference>
<dbReference type="GO" id="GO:0004930">
    <property type="term" value="F:G protein-coupled receptor activity"/>
    <property type="evidence" value="ECO:0007669"/>
    <property type="project" value="InterPro"/>
</dbReference>
<feature type="region of interest" description="Disordered" evidence="13">
    <location>
        <begin position="647"/>
        <end position="667"/>
    </location>
</feature>
<evidence type="ECO:0000256" key="5">
    <source>
        <dbReference type="ARBA" id="ARBA00022692"/>
    </source>
</evidence>
<dbReference type="Gene3D" id="1.20.1070.10">
    <property type="entry name" value="Rhodopsin 7-helix transmembrane proteins"/>
    <property type="match status" value="1"/>
</dbReference>
<evidence type="ECO:0000256" key="10">
    <source>
        <dbReference type="ARBA" id="ARBA00023157"/>
    </source>
</evidence>
<sequence>MAVVCVSILELACLQLNVRAADNEKERILSACNLTNGRNQSAVCTCLPNSKEILCGKREPPLRVVPRNFLVTVEVLDLSANALTVIKDDSFVSLESLRTLYLQNNLISDIEPSAFRNLFNLSLLNLENNKLTRLDPSQITFQHLPSLTRLNLQNNEIQFIKMWSFITMGSPGSTVTIQFERNPVICNCEVFGIRNWLDNLTTHTVVIDQLVCNNDLQKRLFNDTSFPYNCKQTSPVSGNLNRSISIRSAQKTKDKGNNNANFLKYGNSKDKTKRGNKTSAEDDGVYVEGERSTADDTNYLCHVCNKERTGHACDQNPRKYCPESEKMCRREFIWNNADKTMSISSGCSSYEVCLKDQVNNSRDCIINYEGVIRCNFCCLGPTCGEPTGGRTKDLEFIITYVKRTYFNETYMKDPNSLPFKEEQKRISEALRDDLNDFRGGLDIYVSRYEQSEAQVAVQQKQVRVFLKIEVTVLSTVEDQTVRTDLLQAITNSVSNPNGFFQKENIQDDSLYLGFSDSAPCTAENITTSKGIFLWPNSYVGQVRHVQCPSNTASIAMFASRACKKFEDSIGKWENMNDSNCSELYYGDTSKYTTSRLTVIVNYTINPVVTRTSPVNPVVTHTSPGNPGNTQTTTLIPGETDASFTGTTTVGSSGIGSTTGSNTTEDPSQKASNLLLEILNVKNFTTEMMHKFVTILESLTTQDSLSRPGVLSNVAHSVNHLFNVDEKNLREAELVMNTSSRLLLVIEHIPERGPLIKGVMNEVTPNLAFVALAVDENESRHVQLVAATQPSSELNASQVQVGYLNDLTSTEPNCTTITIPTRALIKSLPSIQKPLLERVAFSVHQSNKLFETINKAKTSSTTDSDGPVSNKSVVLKINSNVISASIPGVKVQNLSENITLTFMHSELNSTNPSCVFWEETDKLPRWSSEGCGVVGTTDTLTVCGCNHMTNFALLMDVYQSGLQISELDKKILSIISYFGCGISLAALLLTLMTYTFFRPITQYNLSDQTHSKRKLRRDNPSKILINLCLALMASNLVYLVGMQDYTFSDMASCKAVAVLLHYFLLSSLMWMAVEAFYMYLALVRVFKTYFTNFILKCALVGWGIPLIIVVITLAINTTDNYGFLNSGLCWLHNPAFYAAFVGPVCAILLVNFLAFALVIRQLMSMSSSKLNKSDTNSTVQRLRGAIGVVILLGLSWIFAIFAIDQASIAFYYLFAIFNSLQGLFIFIFYCLLKKDAMTAWKSLFPCFEEYKEKSSSHSRTKSGNTLALQGDLNPSRRQSVYSQLTQRSTLCSAYLPNISTILIFILLLTQLKVSDPSSVSLFTSTTNHHGNKNRLSVVTLNGTSTSTLPPDSRKNSYLNDQYAENKIDLNYININCRKISFAPNPTIPEYTLPESPVLYDKELSYAETPSLSYVEVTDPSDAFSDVLHSDDVYTEIKQSDNSSDLYSETAYPKSNHTDEYSYGFESSPSVTGPARNQHHPDHAVVRPSTPVVQKVFTDDTTKRSPVVGIKYAENDDGLKTIIPRPTVEYFGKSNKVAVNDRQSPRLADYRQSHRPVVDVDISDHKSVVEVDGYIENPVAENTSNNRQLQADGEIDNSHIDPVQVIKLKFERTFSDTSDNEKSNI</sequence>